<dbReference type="Gene3D" id="2.30.30.40">
    <property type="entry name" value="SH3 Domains"/>
    <property type="match status" value="1"/>
</dbReference>
<gene>
    <name evidence="1" type="ORF">H744_2c2489</name>
</gene>
<reference evidence="1 2" key="1">
    <citation type="submission" date="2013-05" db="EMBL/GenBank/DDBJ databases">
        <title>Complete genome sequence of the lipase-producing bacterium Photobacterium gaetbulicola Gung47.</title>
        <authorList>
            <person name="Kim Y.-O."/>
        </authorList>
    </citation>
    <scope>NUCLEOTIDE SEQUENCE [LARGE SCALE GENOMIC DNA]</scope>
    <source>
        <strain evidence="1 2">Gung47</strain>
    </source>
</reference>
<dbReference type="InterPro" id="IPR050767">
    <property type="entry name" value="Sel1_AlgK"/>
</dbReference>
<dbReference type="InterPro" id="IPR011990">
    <property type="entry name" value="TPR-like_helical_dom_sf"/>
</dbReference>
<dbReference type="SUPFAM" id="SSF81901">
    <property type="entry name" value="HCP-like"/>
    <property type="match status" value="3"/>
</dbReference>
<dbReference type="AlphaFoldDB" id="A0A0C5X1D5"/>
<dbReference type="KEGG" id="pgb:H744_2c2489"/>
<dbReference type="GO" id="GO:0036503">
    <property type="term" value="P:ERAD pathway"/>
    <property type="evidence" value="ECO:0007669"/>
    <property type="project" value="TreeGrafter"/>
</dbReference>
<sequence>MYRLYTSTNRPSSEDINWLKKAADSELIDAQYDYALWAISKEKYKEGQDYLLLASSNGSYKAKSYLKKNEKLIPLWVKAEKGNTYAILQIGEHYWQQKKYEDSLFWYERCAEELTYCSFYLGLANDQGYGVKQNHTKAAEWYRLSATKGNRDSQRNLAWLYESGLGTQIDKSQAFYWMSKAADTGLNIPTAELGRYYLYGIGTEKDTQKAFKLLSKAATENKFAAYHLANMYFNGWGIEQDYNKSFQWFMHSSKQDHTASLWFIGEHYYKGLGRDKNNYEAFKWYSKAAENGDKDAQFRLGWMLSHGEGAPLNNRKAFEWYLKSAEQGVSMAQNNLGYMYENGLGTDKNINRAFSWYKQAAENGNATAQNNLGISYQYGTGVSRNYPLSVYWYAKSAQQNNKSAQNSLNNILYKLKTRKITALSTDIYSESGFNSTPIKSLKRGEKVYVLSEGSQWTEVYHQDKNSLGFIHNTHLL</sequence>
<evidence type="ECO:0008006" key="3">
    <source>
        <dbReference type="Google" id="ProtNLM"/>
    </source>
</evidence>
<dbReference type="SMART" id="SM00671">
    <property type="entry name" value="SEL1"/>
    <property type="match status" value="9"/>
</dbReference>
<dbReference type="Pfam" id="PF08238">
    <property type="entry name" value="Sel1"/>
    <property type="match status" value="8"/>
</dbReference>
<proteinExistence type="predicted"/>
<organism evidence="1 2">
    <name type="scientific">Photobacterium gaetbulicola Gung47</name>
    <dbReference type="NCBI Taxonomy" id="658445"/>
    <lineage>
        <taxon>Bacteria</taxon>
        <taxon>Pseudomonadati</taxon>
        <taxon>Pseudomonadota</taxon>
        <taxon>Gammaproteobacteria</taxon>
        <taxon>Vibrionales</taxon>
        <taxon>Vibrionaceae</taxon>
        <taxon>Photobacterium</taxon>
    </lineage>
</organism>
<accession>A0A0C5X1D5</accession>
<dbReference type="PATRIC" id="fig|658445.3.peg.4501"/>
<evidence type="ECO:0000313" key="1">
    <source>
        <dbReference type="EMBL" id="AJR09145.1"/>
    </source>
</evidence>
<evidence type="ECO:0000313" key="2">
    <source>
        <dbReference type="Proteomes" id="UP000032303"/>
    </source>
</evidence>
<dbReference type="Proteomes" id="UP000032303">
    <property type="component" value="Chromosome 2"/>
</dbReference>
<dbReference type="InterPro" id="IPR006597">
    <property type="entry name" value="Sel1-like"/>
</dbReference>
<dbReference type="PANTHER" id="PTHR11102">
    <property type="entry name" value="SEL-1-LIKE PROTEIN"/>
    <property type="match status" value="1"/>
</dbReference>
<dbReference type="Gene3D" id="1.25.40.10">
    <property type="entry name" value="Tetratricopeptide repeat domain"/>
    <property type="match status" value="3"/>
</dbReference>
<dbReference type="EMBL" id="CP005974">
    <property type="protein sequence ID" value="AJR09145.1"/>
    <property type="molecule type" value="Genomic_DNA"/>
</dbReference>
<dbReference type="PANTHER" id="PTHR11102:SF160">
    <property type="entry name" value="ERAD-ASSOCIATED E3 UBIQUITIN-PROTEIN LIGASE COMPONENT HRD3"/>
    <property type="match status" value="1"/>
</dbReference>
<dbReference type="STRING" id="658445.H744_2c2489"/>
<protein>
    <recommendedName>
        <fullName evidence="3">SH3b domain-containing protein</fullName>
    </recommendedName>
</protein>
<keyword evidence="2" id="KW-1185">Reference proteome</keyword>
<name>A0A0C5X1D5_9GAMM</name>
<dbReference type="HOGENOM" id="CLU_000288_36_14_6"/>